<keyword evidence="4 9" id="KW-0812">Transmembrane</keyword>
<dbReference type="HOGENOM" id="CLU_041013_1_3_7"/>
<feature type="transmembrane region" description="Helical" evidence="9">
    <location>
        <begin position="186"/>
        <end position="204"/>
    </location>
</feature>
<keyword evidence="5 9" id="KW-1133">Transmembrane helix</keyword>
<name>E5Y9V2_BILW3</name>
<evidence type="ECO:0000256" key="2">
    <source>
        <dbReference type="ARBA" id="ARBA00010690"/>
    </source>
</evidence>
<protein>
    <submittedName>
        <fullName evidence="10">YscU/HrpY family type III secretion protein</fullName>
    </submittedName>
</protein>
<dbReference type="AlphaFoldDB" id="E5Y9V2"/>
<evidence type="ECO:0000256" key="3">
    <source>
        <dbReference type="ARBA" id="ARBA00022475"/>
    </source>
</evidence>
<dbReference type="PRINTS" id="PR00950">
    <property type="entry name" value="TYPE3IMSPROT"/>
</dbReference>
<reference evidence="10 11" key="2">
    <citation type="submission" date="2013-04" db="EMBL/GenBank/DDBJ databases">
        <title>The Genome Sequence of Bilophila wadsworthia 3_1_6.</title>
        <authorList>
            <consortium name="The Broad Institute Genomics Platform"/>
            <person name="Earl A."/>
            <person name="Ward D."/>
            <person name="Feldgarden M."/>
            <person name="Gevers D."/>
            <person name="Sibley C."/>
            <person name="Strauss J."/>
            <person name="Allen-Vercoe E."/>
            <person name="Walker B."/>
            <person name="Young S."/>
            <person name="Zeng Q."/>
            <person name="Gargeya S."/>
            <person name="Fitzgerald M."/>
            <person name="Haas B."/>
            <person name="Abouelleil A."/>
            <person name="Allen A.W."/>
            <person name="Alvarado L."/>
            <person name="Arachchi H.M."/>
            <person name="Berlin A.M."/>
            <person name="Chapman S.B."/>
            <person name="Gainer-Dewar J."/>
            <person name="Goldberg J."/>
            <person name="Griggs A."/>
            <person name="Gujja S."/>
            <person name="Hansen M."/>
            <person name="Howarth C."/>
            <person name="Imamovic A."/>
            <person name="Ireland A."/>
            <person name="Larimer J."/>
            <person name="McCowan C."/>
            <person name="Murphy C."/>
            <person name="Pearson M."/>
            <person name="Poon T.W."/>
            <person name="Priest M."/>
            <person name="Roberts A."/>
            <person name="Saif S."/>
            <person name="Shea T."/>
            <person name="Sisk P."/>
            <person name="Sykes S."/>
            <person name="Wortman J."/>
            <person name="Nusbaum C."/>
            <person name="Birren B."/>
        </authorList>
    </citation>
    <scope>NUCLEOTIDE SEQUENCE [LARGE SCALE GENOMIC DNA]</scope>
    <source>
        <strain evidence="10 11">3_1_6</strain>
    </source>
</reference>
<dbReference type="PANTHER" id="PTHR30531">
    <property type="entry name" value="FLAGELLAR BIOSYNTHETIC PROTEIN FLHB"/>
    <property type="match status" value="1"/>
</dbReference>
<keyword evidence="3" id="KW-1003">Cell membrane</keyword>
<evidence type="ECO:0000256" key="8">
    <source>
        <dbReference type="SAM" id="MobiDB-lite"/>
    </source>
</evidence>
<reference evidence="10 11" key="1">
    <citation type="submission" date="2010-10" db="EMBL/GenBank/DDBJ databases">
        <authorList>
            <consortium name="The Broad Institute Genome Sequencing Platform"/>
            <person name="Ward D."/>
            <person name="Earl A."/>
            <person name="Feldgarden M."/>
            <person name="Young S.K."/>
            <person name="Gargeya S."/>
            <person name="Zeng Q."/>
            <person name="Alvarado L."/>
            <person name="Berlin A."/>
            <person name="Bochicchio J."/>
            <person name="Chapman S.B."/>
            <person name="Chen Z."/>
            <person name="Freedman E."/>
            <person name="Gellesch M."/>
            <person name="Goldberg J."/>
            <person name="Griggs A."/>
            <person name="Gujja S."/>
            <person name="Heilman E."/>
            <person name="Heiman D."/>
            <person name="Howarth C."/>
            <person name="Mehta T."/>
            <person name="Neiman D."/>
            <person name="Pearson M."/>
            <person name="Roberts A."/>
            <person name="Saif S."/>
            <person name="Shea T."/>
            <person name="Shenoy N."/>
            <person name="Sisk P."/>
            <person name="Stolte C."/>
            <person name="Sykes S."/>
            <person name="White J."/>
            <person name="Yandava C."/>
            <person name="Allen-Vercoe E."/>
            <person name="Sibley C."/>
            <person name="Ambrose C.E."/>
            <person name="Strauss J."/>
            <person name="Daigneault M."/>
            <person name="Haas B."/>
            <person name="Nusbaum C."/>
            <person name="Birren B."/>
        </authorList>
    </citation>
    <scope>NUCLEOTIDE SEQUENCE [LARGE SCALE GENOMIC DNA]</scope>
    <source>
        <strain evidence="10 11">3_1_6</strain>
    </source>
</reference>
<evidence type="ECO:0000256" key="4">
    <source>
        <dbReference type="ARBA" id="ARBA00022692"/>
    </source>
</evidence>
<evidence type="ECO:0000256" key="1">
    <source>
        <dbReference type="ARBA" id="ARBA00004651"/>
    </source>
</evidence>
<gene>
    <name evidence="10" type="ORF">HMPREF0179_02970</name>
</gene>
<dbReference type="GeneID" id="78084641"/>
<feature type="region of interest" description="Disordered" evidence="8">
    <location>
        <begin position="1"/>
        <end position="22"/>
    </location>
</feature>
<feature type="transmembrane region" description="Helical" evidence="9">
    <location>
        <begin position="78"/>
        <end position="111"/>
    </location>
</feature>
<feature type="transmembrane region" description="Helical" evidence="9">
    <location>
        <begin position="34"/>
        <end position="58"/>
    </location>
</feature>
<accession>E5Y9V2</accession>
<dbReference type="OrthoDB" id="9807950at2"/>
<keyword evidence="11" id="KW-1185">Reference proteome</keyword>
<evidence type="ECO:0000256" key="7">
    <source>
        <dbReference type="ARBA" id="ARBA00023136"/>
    </source>
</evidence>
<dbReference type="GO" id="GO:0005886">
    <property type="term" value="C:plasma membrane"/>
    <property type="evidence" value="ECO:0007669"/>
    <property type="project" value="UniProtKB-SubCell"/>
</dbReference>
<dbReference type="InterPro" id="IPR029025">
    <property type="entry name" value="T3SS_substrate_exporter_C"/>
</dbReference>
<comment type="similarity">
    <text evidence="2">Belongs to the type III secretion exporter family.</text>
</comment>
<feature type="compositionally biased region" description="Basic and acidic residues" evidence="8">
    <location>
        <begin position="12"/>
        <end position="22"/>
    </location>
</feature>
<dbReference type="RefSeq" id="WP_005029242.1">
    <property type="nucleotide sequence ID" value="NZ_KE150238.1"/>
</dbReference>
<evidence type="ECO:0000313" key="11">
    <source>
        <dbReference type="Proteomes" id="UP000006034"/>
    </source>
</evidence>
<sequence>MSDKTEQPTPKRLRESREKGDVCKSQDVPSALTVLALSVYIVVMGGHLLESLLAMMELPMKLLSTPYAEAAPRAAEATFHIAVSIVAPLVGLVMAVALVANLGQVGILFAFKGAMPKLENVSPSKWFQKVFSMKNLVEFLKNIIKVTVLGVTVWVVMRDHLPTLFAIQRGTIWTMWEVLGMAVKDLLLMAAGVFCVIAAVDYLFQKWQYTKNHMMSKDEVKREYKEMEGDPQVKGKRKQLHQEMLSQNALGNVRKAKVLVTNPTHYAVALDYEKDRTPLPVILAKGEGFLAQRMIRVAQEEGIPIMRNVPLARSLFENGTENAYIPKDLIGPVAEVLRWVQSLQRQ</sequence>
<dbReference type="eggNOG" id="COG1377">
    <property type="taxonomic scope" value="Bacteria"/>
</dbReference>
<dbReference type="Proteomes" id="UP000006034">
    <property type="component" value="Unassembled WGS sequence"/>
</dbReference>
<dbReference type="Gene3D" id="3.40.1690.10">
    <property type="entry name" value="secretion proteins EscU"/>
    <property type="match status" value="1"/>
</dbReference>
<organism evidence="10 11">
    <name type="scientific">Bilophila wadsworthia (strain 3_1_6)</name>
    <dbReference type="NCBI Taxonomy" id="563192"/>
    <lineage>
        <taxon>Bacteria</taxon>
        <taxon>Pseudomonadati</taxon>
        <taxon>Thermodesulfobacteriota</taxon>
        <taxon>Desulfovibrionia</taxon>
        <taxon>Desulfovibrionales</taxon>
        <taxon>Desulfovibrionaceae</taxon>
        <taxon>Bilophila</taxon>
    </lineage>
</organism>
<dbReference type="NCBIfam" id="TIGR01404">
    <property type="entry name" value="FlhB_rel_III"/>
    <property type="match status" value="1"/>
</dbReference>
<comment type="caution">
    <text evidence="10">The sequence shown here is derived from an EMBL/GenBank/DDBJ whole genome shotgun (WGS) entry which is preliminary data.</text>
</comment>
<feature type="transmembrane region" description="Helical" evidence="9">
    <location>
        <begin position="139"/>
        <end position="157"/>
    </location>
</feature>
<dbReference type="PANTHER" id="PTHR30531:SF14">
    <property type="entry name" value="SURFACE PRESENTATION OF ANTIGENS PROTEIN SPAS"/>
    <property type="match status" value="1"/>
</dbReference>
<evidence type="ECO:0000256" key="5">
    <source>
        <dbReference type="ARBA" id="ARBA00022989"/>
    </source>
</evidence>
<evidence type="ECO:0000256" key="9">
    <source>
        <dbReference type="SAM" id="Phobius"/>
    </source>
</evidence>
<dbReference type="InterPro" id="IPR006307">
    <property type="entry name" value="BsaZ-like"/>
</dbReference>
<dbReference type="SUPFAM" id="SSF160544">
    <property type="entry name" value="EscU C-terminal domain-like"/>
    <property type="match status" value="1"/>
</dbReference>
<proteinExistence type="inferred from homology"/>
<dbReference type="STRING" id="563192.HMPREF0179_02970"/>
<dbReference type="Pfam" id="PF01312">
    <property type="entry name" value="Bac_export_2"/>
    <property type="match status" value="1"/>
</dbReference>
<dbReference type="GO" id="GO:0009306">
    <property type="term" value="P:protein secretion"/>
    <property type="evidence" value="ECO:0007669"/>
    <property type="project" value="InterPro"/>
</dbReference>
<keyword evidence="7 9" id="KW-0472">Membrane</keyword>
<keyword evidence="6" id="KW-0843">Virulence</keyword>
<dbReference type="InterPro" id="IPR006135">
    <property type="entry name" value="T3SS_substrate_exporter"/>
</dbReference>
<evidence type="ECO:0000313" key="10">
    <source>
        <dbReference type="EMBL" id="EFV43229.1"/>
    </source>
</evidence>
<dbReference type="EMBL" id="ADCP02000001">
    <property type="protein sequence ID" value="EFV43229.1"/>
    <property type="molecule type" value="Genomic_DNA"/>
</dbReference>
<evidence type="ECO:0000256" key="6">
    <source>
        <dbReference type="ARBA" id="ARBA00023026"/>
    </source>
</evidence>
<comment type="subcellular location">
    <subcellularLocation>
        <location evidence="1">Cell membrane</location>
        <topology evidence="1">Multi-pass membrane protein</topology>
    </subcellularLocation>
</comment>
<dbReference type="Gene3D" id="6.10.250.2080">
    <property type="match status" value="1"/>
</dbReference>